<organism evidence="8 9">
    <name type="scientific">Chitinophaga horti</name>
    <dbReference type="NCBI Taxonomy" id="2920382"/>
    <lineage>
        <taxon>Bacteria</taxon>
        <taxon>Pseudomonadati</taxon>
        <taxon>Bacteroidota</taxon>
        <taxon>Chitinophagia</taxon>
        <taxon>Chitinophagales</taxon>
        <taxon>Chitinophagaceae</taxon>
        <taxon>Chitinophaga</taxon>
    </lineage>
</organism>
<dbReference type="InterPro" id="IPR000866">
    <property type="entry name" value="AhpC/TSA"/>
</dbReference>
<evidence type="ECO:0000313" key="8">
    <source>
        <dbReference type="EMBL" id="UYQ91171.1"/>
    </source>
</evidence>
<comment type="subcellular location">
    <subcellularLocation>
        <location evidence="1">Cell envelope</location>
    </subcellularLocation>
</comment>
<dbReference type="SUPFAM" id="SSF52833">
    <property type="entry name" value="Thioredoxin-like"/>
    <property type="match status" value="1"/>
</dbReference>
<dbReference type="InterPro" id="IPR050553">
    <property type="entry name" value="Thioredoxin_ResA/DsbE_sf"/>
</dbReference>
<evidence type="ECO:0000259" key="7">
    <source>
        <dbReference type="PROSITE" id="PS51352"/>
    </source>
</evidence>
<gene>
    <name evidence="8" type="ORF">MKQ68_13825</name>
</gene>
<dbReference type="PROSITE" id="PS51257">
    <property type="entry name" value="PROKAR_LIPOPROTEIN"/>
    <property type="match status" value="1"/>
</dbReference>
<dbReference type="EMBL" id="CP107006">
    <property type="protein sequence ID" value="UYQ91171.1"/>
    <property type="molecule type" value="Genomic_DNA"/>
</dbReference>
<feature type="coiled-coil region" evidence="5">
    <location>
        <begin position="30"/>
        <end position="57"/>
    </location>
</feature>
<dbReference type="InterPro" id="IPR036249">
    <property type="entry name" value="Thioredoxin-like_sf"/>
</dbReference>
<dbReference type="CDD" id="cd02966">
    <property type="entry name" value="TlpA_like_family"/>
    <property type="match status" value="1"/>
</dbReference>
<keyword evidence="5" id="KW-0175">Coiled coil</keyword>
<feature type="signal peptide" evidence="6">
    <location>
        <begin position="1"/>
        <end position="19"/>
    </location>
</feature>
<evidence type="ECO:0000256" key="4">
    <source>
        <dbReference type="ARBA" id="ARBA00023284"/>
    </source>
</evidence>
<dbReference type="PANTHER" id="PTHR42852:SF6">
    <property type="entry name" value="THIOL:DISULFIDE INTERCHANGE PROTEIN DSBE"/>
    <property type="match status" value="1"/>
</dbReference>
<reference evidence="8" key="1">
    <citation type="submission" date="2022-10" db="EMBL/GenBank/DDBJ databases">
        <title>Chitinophaga sp. nov., isolated from soil.</title>
        <authorList>
            <person name="Jeon C.O."/>
        </authorList>
    </citation>
    <scope>NUCLEOTIDE SEQUENCE</scope>
    <source>
        <strain evidence="8">R8</strain>
    </source>
</reference>
<dbReference type="Proteomes" id="UP001162741">
    <property type="component" value="Chromosome"/>
</dbReference>
<keyword evidence="6" id="KW-0732">Signal</keyword>
<name>A0ABY6IVE2_9BACT</name>
<evidence type="ECO:0000256" key="6">
    <source>
        <dbReference type="SAM" id="SignalP"/>
    </source>
</evidence>
<dbReference type="PROSITE" id="PS51352">
    <property type="entry name" value="THIOREDOXIN_2"/>
    <property type="match status" value="1"/>
</dbReference>
<evidence type="ECO:0000256" key="3">
    <source>
        <dbReference type="ARBA" id="ARBA00023157"/>
    </source>
</evidence>
<evidence type="ECO:0000256" key="5">
    <source>
        <dbReference type="SAM" id="Coils"/>
    </source>
</evidence>
<dbReference type="PANTHER" id="PTHR42852">
    <property type="entry name" value="THIOL:DISULFIDE INTERCHANGE PROTEIN DSBE"/>
    <property type="match status" value="1"/>
</dbReference>
<evidence type="ECO:0000256" key="1">
    <source>
        <dbReference type="ARBA" id="ARBA00004196"/>
    </source>
</evidence>
<accession>A0ABY6IVE2</accession>
<keyword evidence="9" id="KW-1185">Reference proteome</keyword>
<protein>
    <submittedName>
        <fullName evidence="8">TlpA family protein disulfide reductase</fullName>
    </submittedName>
</protein>
<evidence type="ECO:0000256" key="2">
    <source>
        <dbReference type="ARBA" id="ARBA00022748"/>
    </source>
</evidence>
<dbReference type="Pfam" id="PF00578">
    <property type="entry name" value="AhpC-TSA"/>
    <property type="match status" value="1"/>
</dbReference>
<dbReference type="Gene3D" id="3.40.30.10">
    <property type="entry name" value="Glutaredoxin"/>
    <property type="match status" value="1"/>
</dbReference>
<proteinExistence type="predicted"/>
<keyword evidence="2" id="KW-0201">Cytochrome c-type biogenesis</keyword>
<keyword evidence="4" id="KW-0676">Redox-active center</keyword>
<dbReference type="PROSITE" id="PS00194">
    <property type="entry name" value="THIOREDOXIN_1"/>
    <property type="match status" value="1"/>
</dbReference>
<dbReference type="InterPro" id="IPR017937">
    <property type="entry name" value="Thioredoxin_CS"/>
</dbReference>
<evidence type="ECO:0000313" key="9">
    <source>
        <dbReference type="Proteomes" id="UP001162741"/>
    </source>
</evidence>
<feature type="domain" description="Thioredoxin" evidence="7">
    <location>
        <begin position="145"/>
        <end position="285"/>
    </location>
</feature>
<sequence>MKHLLLAALCSLAACNLYAQSDTALIAAQKAELKRALAGADKKLEDLQQQYLDVQAKKAKYDTIGLALYRAEAREIRLQRKQQAIAFIKKHPDYYASLDALKEVIGAIPDDITIYDRMFAGLKRPVRESENGVKLKQVIDRYMAVRLGAKAPLFTSTDTSGRQVQLADYKGKYVLIDFWASWCGPCREENPVVVAAYQQFKNKNFHILSVSLDQPGKKEAWMKAIYQDRLAWQHVSSLQYWDEPLAKLYMVRSIPQNFLIDPKGKIVAKDLRGEQLIKKLEEILQ</sequence>
<keyword evidence="3" id="KW-1015">Disulfide bond</keyword>
<feature type="chain" id="PRO_5045229051" evidence="6">
    <location>
        <begin position="20"/>
        <end position="285"/>
    </location>
</feature>
<dbReference type="InterPro" id="IPR013766">
    <property type="entry name" value="Thioredoxin_domain"/>
</dbReference>
<dbReference type="RefSeq" id="WP_264279648.1">
    <property type="nucleotide sequence ID" value="NZ_CP107006.1"/>
</dbReference>